<evidence type="ECO:0000313" key="14">
    <source>
        <dbReference type="WBParaSite" id="TCLT_0000432301-mRNA-1"/>
    </source>
</evidence>
<gene>
    <name evidence="12" type="ORF">TCLT_LOCUS4312</name>
</gene>
<name>A0A0N5CVI6_THECL</name>
<reference evidence="12 13" key="2">
    <citation type="submission" date="2018-11" db="EMBL/GenBank/DDBJ databases">
        <authorList>
            <consortium name="Pathogen Informatics"/>
        </authorList>
    </citation>
    <scope>NUCLEOTIDE SEQUENCE [LARGE SCALE GENOMIC DNA]</scope>
</reference>
<evidence type="ECO:0000256" key="2">
    <source>
        <dbReference type="ARBA" id="ARBA00004107"/>
    </source>
</evidence>
<evidence type="ECO:0000256" key="8">
    <source>
        <dbReference type="ARBA" id="ARBA00022989"/>
    </source>
</evidence>
<evidence type="ECO:0000256" key="11">
    <source>
        <dbReference type="RuleBase" id="RU365008"/>
    </source>
</evidence>
<comment type="catalytic activity">
    <reaction evidence="1 11">
        <text>a 1,2-diacyl-sn-glycero-3-phospho-(1D-myo-inositol-4,5-bisphosphate) + H2O = a 1,2-diacyl-sn-glycero-3-phospho-(1D-myo-inositol-5-phosphate) + phosphate</text>
        <dbReference type="Rhea" id="RHEA:25674"/>
        <dbReference type="ChEBI" id="CHEBI:15377"/>
        <dbReference type="ChEBI" id="CHEBI:43474"/>
        <dbReference type="ChEBI" id="CHEBI:57795"/>
        <dbReference type="ChEBI" id="CHEBI:58456"/>
        <dbReference type="EC" id="3.1.3.78"/>
    </reaction>
</comment>
<dbReference type="OrthoDB" id="9939933at2759"/>
<keyword evidence="13" id="KW-1185">Reference proteome</keyword>
<keyword evidence="5 11" id="KW-0812">Transmembrane</keyword>
<reference evidence="14" key="1">
    <citation type="submission" date="2017-02" db="UniProtKB">
        <authorList>
            <consortium name="WormBaseParasite"/>
        </authorList>
    </citation>
    <scope>IDENTIFICATION</scope>
</reference>
<feature type="transmembrane region" description="Helical" evidence="11">
    <location>
        <begin position="205"/>
        <end position="229"/>
    </location>
</feature>
<evidence type="ECO:0000256" key="5">
    <source>
        <dbReference type="ARBA" id="ARBA00022692"/>
    </source>
</evidence>
<evidence type="ECO:0000256" key="7">
    <source>
        <dbReference type="ARBA" id="ARBA00022801"/>
    </source>
</evidence>
<dbReference type="WBParaSite" id="TCLT_0000432301-mRNA-1">
    <property type="protein sequence ID" value="TCLT_0000432301-mRNA-1"/>
    <property type="gene ID" value="TCLT_0000432301"/>
</dbReference>
<evidence type="ECO:0000313" key="12">
    <source>
        <dbReference type="EMBL" id="VDN01404.1"/>
    </source>
</evidence>
<comment type="subcellular location">
    <subcellularLocation>
        <location evidence="2 11">Late endosome membrane</location>
        <topology evidence="2 11">Multi-pass membrane protein</topology>
    </subcellularLocation>
    <subcellularLocation>
        <location evidence="3 11">Lysosome membrane</location>
        <topology evidence="3 11">Multi-pass membrane protein</topology>
    </subcellularLocation>
</comment>
<keyword evidence="7 11" id="KW-0378">Hydrolase</keyword>
<accession>A0A0N5CVI6</accession>
<dbReference type="InterPro" id="IPR019178">
    <property type="entry name" value="PtdIns-P2-Ptase"/>
</dbReference>
<dbReference type="Pfam" id="PF09788">
    <property type="entry name" value="Tmemb_55A"/>
    <property type="match status" value="1"/>
</dbReference>
<evidence type="ECO:0000256" key="6">
    <source>
        <dbReference type="ARBA" id="ARBA00022753"/>
    </source>
</evidence>
<keyword evidence="8 11" id="KW-1133">Transmembrane helix</keyword>
<dbReference type="GO" id="GO:0031902">
    <property type="term" value="C:late endosome membrane"/>
    <property type="evidence" value="ECO:0007669"/>
    <property type="project" value="UniProtKB-SubCell"/>
</dbReference>
<sequence>MGDAIENEDCESAPLLKADQSSVIRNYEGLDDQNTINTPEEYVSRDEECHMVPQEQSISDTSGESSDTTRLLEPSVPCRVCSALITIDNKSRHHVVRCVHCNEATPIRPAPPGKKYVRCPCHCLLLCKASSNRIACPRLSCRRVITLGDSVPLGHAIRAPTGTCRIVCGHCHEVFMFNTLSITVAKCPHCKKISSVGRDYARNRAVIHIVCSVVSVVALIGLMIGTWNMAKSAPFIYLIWLFVVIIGVALFIRFIFFVTLKTSTVLGPLG</sequence>
<comment type="function">
    <text evidence="11">Catalyzes the hydrolysis of phosphatidylinositol-4,5-bisphosphate (PtdIns-4,5-P2) to phosphatidylinositol-4-phosphate (PtdIns-4-P).</text>
</comment>
<evidence type="ECO:0000256" key="3">
    <source>
        <dbReference type="ARBA" id="ARBA00004155"/>
    </source>
</evidence>
<dbReference type="PANTHER" id="PTHR21014">
    <property type="entry name" value="PHOSPHATIDYLINOSITOL-4,5-BISPHOSPHATE 4-PHOSPHATASE"/>
    <property type="match status" value="1"/>
</dbReference>
<dbReference type="Proteomes" id="UP000276776">
    <property type="component" value="Unassembled WGS sequence"/>
</dbReference>
<proteinExistence type="predicted"/>
<evidence type="ECO:0000256" key="10">
    <source>
        <dbReference type="ARBA" id="ARBA00023228"/>
    </source>
</evidence>
<feature type="transmembrane region" description="Helical" evidence="11">
    <location>
        <begin position="235"/>
        <end position="256"/>
    </location>
</feature>
<keyword evidence="6 11" id="KW-0967">Endosome</keyword>
<dbReference type="GO" id="GO:0005765">
    <property type="term" value="C:lysosomal membrane"/>
    <property type="evidence" value="ECO:0007669"/>
    <property type="project" value="UniProtKB-SubCell"/>
</dbReference>
<dbReference type="GO" id="GO:0046856">
    <property type="term" value="P:phosphatidylinositol dephosphorylation"/>
    <property type="evidence" value="ECO:0007669"/>
    <property type="project" value="InterPro"/>
</dbReference>
<protein>
    <recommendedName>
        <fullName evidence="4 11">Phosphatidylinositol-4,5-bisphosphate 4-phosphatase</fullName>
        <ecNumber evidence="4 11">3.1.3.78</ecNumber>
    </recommendedName>
</protein>
<evidence type="ECO:0000313" key="13">
    <source>
        <dbReference type="Proteomes" id="UP000276776"/>
    </source>
</evidence>
<evidence type="ECO:0000256" key="4">
    <source>
        <dbReference type="ARBA" id="ARBA00012936"/>
    </source>
</evidence>
<dbReference type="OMA" id="ASNHGGM"/>
<keyword evidence="9 11" id="KW-0472">Membrane</keyword>
<dbReference type="PANTHER" id="PTHR21014:SF6">
    <property type="entry name" value="PHOSPHATIDYLINOSITOL-4,5-BISPHOSPHATE 4-PHOSPHATASE"/>
    <property type="match status" value="1"/>
</dbReference>
<organism evidence="14">
    <name type="scientific">Thelazia callipaeda</name>
    <name type="common">Oriental eyeworm</name>
    <name type="synonym">Parasitic nematode</name>
    <dbReference type="NCBI Taxonomy" id="103827"/>
    <lineage>
        <taxon>Eukaryota</taxon>
        <taxon>Metazoa</taxon>
        <taxon>Ecdysozoa</taxon>
        <taxon>Nematoda</taxon>
        <taxon>Chromadorea</taxon>
        <taxon>Rhabditida</taxon>
        <taxon>Spirurina</taxon>
        <taxon>Spiruromorpha</taxon>
        <taxon>Thelazioidea</taxon>
        <taxon>Thelaziidae</taxon>
        <taxon>Thelazia</taxon>
    </lineage>
</organism>
<dbReference type="EC" id="3.1.3.78" evidence="4 11"/>
<dbReference type="GO" id="GO:0005886">
    <property type="term" value="C:plasma membrane"/>
    <property type="evidence" value="ECO:0007669"/>
    <property type="project" value="TreeGrafter"/>
</dbReference>
<evidence type="ECO:0000256" key="1">
    <source>
        <dbReference type="ARBA" id="ARBA00001261"/>
    </source>
</evidence>
<dbReference type="EMBL" id="UYYF01004284">
    <property type="protein sequence ID" value="VDN01404.1"/>
    <property type="molecule type" value="Genomic_DNA"/>
</dbReference>
<dbReference type="GO" id="GO:0030670">
    <property type="term" value="C:phagocytic vesicle membrane"/>
    <property type="evidence" value="ECO:0007669"/>
    <property type="project" value="TreeGrafter"/>
</dbReference>
<keyword evidence="10 11" id="KW-0458">Lysosome</keyword>
<dbReference type="AlphaFoldDB" id="A0A0N5CVI6"/>
<dbReference type="STRING" id="103827.A0A0N5CVI6"/>
<evidence type="ECO:0000256" key="9">
    <source>
        <dbReference type="ARBA" id="ARBA00023136"/>
    </source>
</evidence>
<dbReference type="GO" id="GO:0034597">
    <property type="term" value="F:phosphatidylinositol-4,5-bisphosphate 4-phosphatase activity"/>
    <property type="evidence" value="ECO:0007669"/>
    <property type="project" value="UniProtKB-EC"/>
</dbReference>